<dbReference type="InterPro" id="IPR011664">
    <property type="entry name" value="Abi_system_AbiD/AbiF-like"/>
</dbReference>
<accession>A0A0G8AXD8</accession>
<evidence type="ECO:0000313" key="2">
    <source>
        <dbReference type="Proteomes" id="UP000035037"/>
    </source>
</evidence>
<organism evidence="1 2">
    <name type="scientific">Candidatus Synechococcus spongiarum 15L</name>
    <dbReference type="NCBI Taxonomy" id="1608419"/>
    <lineage>
        <taxon>Bacteria</taxon>
        <taxon>Bacillati</taxon>
        <taxon>Cyanobacteriota</taxon>
        <taxon>Cyanophyceae</taxon>
        <taxon>Synechococcales</taxon>
        <taxon>Synechococcaceae</taxon>
        <taxon>Synechococcus</taxon>
    </lineage>
</organism>
<reference evidence="1 2" key="2">
    <citation type="submission" date="2015-05" db="EMBL/GenBank/DDBJ databases">
        <title>Lifestyle Evolution in Cyanobacterial Symbionts of Sponges.</title>
        <authorList>
            <person name="Burgsdorf I."/>
            <person name="Slaby B.M."/>
            <person name="Handley K.M."/>
            <person name="Haber M."/>
            <person name="Blom J."/>
            <person name="Marshall C.W."/>
            <person name="Gilbert J.A."/>
            <person name="Hentschel U."/>
            <person name="Steindler L."/>
        </authorList>
    </citation>
    <scope>NUCLEOTIDE SEQUENCE [LARGE SCALE GENOMIC DNA]</scope>
    <source>
        <strain evidence="1">15L</strain>
    </source>
</reference>
<name>A0A0G8AXD8_9SYNE</name>
<comment type="caution">
    <text evidence="1">The sequence shown here is derived from an EMBL/GenBank/DDBJ whole genome shotgun (WGS) entry which is preliminary data.</text>
</comment>
<dbReference type="EMBL" id="JYFQ01000058">
    <property type="protein sequence ID" value="KKZ13990.1"/>
    <property type="molecule type" value="Genomic_DNA"/>
</dbReference>
<reference evidence="1 2" key="1">
    <citation type="submission" date="2015-02" db="EMBL/GenBank/DDBJ databases">
        <authorList>
            <person name="Slaby B."/>
            <person name="Hentschel U."/>
        </authorList>
    </citation>
    <scope>NUCLEOTIDE SEQUENCE [LARGE SCALE GENOMIC DNA]</scope>
    <source>
        <strain evidence="1">15L</strain>
    </source>
</reference>
<dbReference type="GO" id="GO:0003677">
    <property type="term" value="F:DNA binding"/>
    <property type="evidence" value="ECO:0007669"/>
    <property type="project" value="UniProtKB-KW"/>
</dbReference>
<evidence type="ECO:0000313" key="1">
    <source>
        <dbReference type="EMBL" id="KKZ13990.1"/>
    </source>
</evidence>
<dbReference type="AlphaFoldDB" id="A0A0G8AXD8"/>
<sequence length="304" mass="35385">MRKFEKPAISISDQVALLKRRGLVVKDVAGAEHCLTLISYYRLRPYWLPFEIRAQDDGDHAFREGTTFEDVLTLYRFDQHLRRLVLDGIEPVEVALRAQWAHYMVTTYGPHGYLKEHLYHCATRYGQAVDVLTKQFRHSEDKFAEHYRQTYKSPPLPPAWMAAEVMSFGQLLAWLLNLEHRQDKQAITRPFGLDQSVFTSFCGQLKDVRNICAHHGRLWNRQFEKSIRLPKKKPVELAQAIQGAKQRRLHNTLAILNHLLGIVAPETPWRERVTQLITDCPLADPLRMGFPTDWRIRPPWGLAD</sequence>
<dbReference type="PATRIC" id="fig|1608419.3.peg.1916"/>
<gene>
    <name evidence="1" type="ORF">TQ37_02555</name>
</gene>
<dbReference type="Pfam" id="PF07751">
    <property type="entry name" value="Abi_2"/>
    <property type="match status" value="1"/>
</dbReference>
<dbReference type="Proteomes" id="UP000035037">
    <property type="component" value="Unassembled WGS sequence"/>
</dbReference>
<protein>
    <submittedName>
        <fullName evidence="1">DNA-binding protein</fullName>
    </submittedName>
</protein>
<keyword evidence="1" id="KW-0238">DNA-binding</keyword>
<proteinExistence type="predicted"/>